<dbReference type="AlphaFoldDB" id="A0A164VXV7"/>
<comment type="caution">
    <text evidence="1">The sequence shown here is derived from an EMBL/GenBank/DDBJ whole genome shotgun (WGS) entry which is preliminary data.</text>
</comment>
<organism evidence="1 2">
    <name type="scientific">Daphnia magna</name>
    <dbReference type="NCBI Taxonomy" id="35525"/>
    <lineage>
        <taxon>Eukaryota</taxon>
        <taxon>Metazoa</taxon>
        <taxon>Ecdysozoa</taxon>
        <taxon>Arthropoda</taxon>
        <taxon>Crustacea</taxon>
        <taxon>Branchiopoda</taxon>
        <taxon>Diplostraca</taxon>
        <taxon>Cladocera</taxon>
        <taxon>Anomopoda</taxon>
        <taxon>Daphniidae</taxon>
        <taxon>Daphnia</taxon>
    </lineage>
</organism>
<proteinExistence type="predicted"/>
<dbReference type="EMBL" id="LRGB01001348">
    <property type="protein sequence ID" value="KZS12768.1"/>
    <property type="molecule type" value="Genomic_DNA"/>
</dbReference>
<dbReference type="Proteomes" id="UP000076858">
    <property type="component" value="Unassembled WGS sequence"/>
</dbReference>
<name>A0A164VXV7_9CRUS</name>
<gene>
    <name evidence="1" type="ORF">APZ42_022051</name>
</gene>
<accession>A0A164VXV7</accession>
<evidence type="ECO:0000313" key="1">
    <source>
        <dbReference type="EMBL" id="KZS12768.1"/>
    </source>
</evidence>
<reference evidence="1 2" key="1">
    <citation type="submission" date="2016-03" db="EMBL/GenBank/DDBJ databases">
        <title>EvidentialGene: Evidence-directed Construction of Genes on Genomes.</title>
        <authorList>
            <person name="Gilbert D.G."/>
            <person name="Choi J.-H."/>
            <person name="Mockaitis K."/>
            <person name="Colbourne J."/>
            <person name="Pfrender M."/>
        </authorList>
    </citation>
    <scope>NUCLEOTIDE SEQUENCE [LARGE SCALE GENOMIC DNA]</scope>
    <source>
        <strain evidence="1 2">Xinb3</strain>
        <tissue evidence="1">Complete organism</tissue>
    </source>
</reference>
<protein>
    <submittedName>
        <fullName evidence="1">Uncharacterized protein</fullName>
    </submittedName>
</protein>
<evidence type="ECO:0000313" key="2">
    <source>
        <dbReference type="Proteomes" id="UP000076858"/>
    </source>
</evidence>
<sequence>MANSYKVVGGELRLTEVLLVVQLTGYVKEMQLLSSSSAILLMNATYGSRVEELKKNTDQMAEEIC</sequence>
<keyword evidence="2" id="KW-1185">Reference proteome</keyword>